<dbReference type="InterPro" id="IPR029063">
    <property type="entry name" value="SAM-dependent_MTases_sf"/>
</dbReference>
<evidence type="ECO:0000256" key="3">
    <source>
        <dbReference type="ARBA" id="ARBA00022691"/>
    </source>
</evidence>
<gene>
    <name evidence="7" type="ORF">GSMUA_61930.1</name>
</gene>
<accession>A0A804HZZ8</accession>
<dbReference type="InterPro" id="IPR036388">
    <property type="entry name" value="WH-like_DNA-bd_sf"/>
</dbReference>
<dbReference type="InParanoid" id="A0A804HZZ8"/>
<dbReference type="Gramene" id="Ma02_t06750.1">
    <property type="protein sequence ID" value="Ma02_p06750.1"/>
    <property type="gene ID" value="Ma02_g06750"/>
</dbReference>
<evidence type="ECO:0000256" key="1">
    <source>
        <dbReference type="ARBA" id="ARBA00022603"/>
    </source>
</evidence>
<dbReference type="Proteomes" id="UP000012960">
    <property type="component" value="Unplaced"/>
</dbReference>
<dbReference type="EnsemblPlants" id="Ma02_t06750.1">
    <property type="protein sequence ID" value="Ma02_p06750.1"/>
    <property type="gene ID" value="Ma02_g06750"/>
</dbReference>
<dbReference type="PROSITE" id="PS51683">
    <property type="entry name" value="SAM_OMT_II"/>
    <property type="match status" value="1"/>
</dbReference>
<feature type="domain" description="O-methyltransferase dimerisation" evidence="6">
    <location>
        <begin position="17"/>
        <end position="107"/>
    </location>
</feature>
<evidence type="ECO:0000313" key="8">
    <source>
        <dbReference type="EnsemblPlants" id="Ma02_p06750.1"/>
    </source>
</evidence>
<evidence type="ECO:0000256" key="2">
    <source>
        <dbReference type="ARBA" id="ARBA00022679"/>
    </source>
</evidence>
<evidence type="ECO:0000259" key="5">
    <source>
        <dbReference type="Pfam" id="PF00891"/>
    </source>
</evidence>
<dbReference type="Gene3D" id="3.40.50.150">
    <property type="entry name" value="Vaccinia Virus protein VP39"/>
    <property type="match status" value="1"/>
</dbReference>
<dbReference type="Gene3D" id="1.10.10.10">
    <property type="entry name" value="Winged helix-like DNA-binding domain superfamily/Winged helix DNA-binding domain"/>
    <property type="match status" value="1"/>
</dbReference>
<dbReference type="GO" id="GO:0008757">
    <property type="term" value="F:S-adenosylmethionine-dependent methyltransferase activity"/>
    <property type="evidence" value="ECO:0000318"/>
    <property type="project" value="GO_Central"/>
</dbReference>
<dbReference type="PIRSF" id="PIRSF005739">
    <property type="entry name" value="O-mtase"/>
    <property type="match status" value="1"/>
</dbReference>
<evidence type="ECO:0000256" key="4">
    <source>
        <dbReference type="PIRSR" id="PIRSR005739-1"/>
    </source>
</evidence>
<dbReference type="SUPFAM" id="SSF53335">
    <property type="entry name" value="S-adenosyl-L-methionine-dependent methyltransferases"/>
    <property type="match status" value="1"/>
</dbReference>
<evidence type="ECO:0000313" key="9">
    <source>
        <dbReference type="Proteomes" id="UP000012960"/>
    </source>
</evidence>
<dbReference type="FunFam" id="1.10.10.10:FF:000357">
    <property type="entry name" value="Caffeic acid 3-O-methyltransferase"/>
    <property type="match status" value="1"/>
</dbReference>
<reference evidence="8" key="2">
    <citation type="submission" date="2021-05" db="UniProtKB">
        <authorList>
            <consortium name="EnsemblPlants"/>
        </authorList>
    </citation>
    <scope>IDENTIFICATION</scope>
    <source>
        <strain evidence="8">subsp. malaccensis</strain>
    </source>
</reference>
<protein>
    <submittedName>
        <fullName evidence="7">(wild Malaysian banana) hypothetical protein</fullName>
    </submittedName>
</protein>
<evidence type="ECO:0000259" key="6">
    <source>
        <dbReference type="Pfam" id="PF08100"/>
    </source>
</evidence>
<feature type="domain" description="O-methyltransferase C-terminal" evidence="5">
    <location>
        <begin position="125"/>
        <end position="295"/>
    </location>
</feature>
<dbReference type="InterPro" id="IPR001077">
    <property type="entry name" value="COMT_C"/>
</dbReference>
<keyword evidence="1" id="KW-0489">Methyltransferase</keyword>
<sequence>MGSVSDVDEEARMHALQLAMGSILPMTPKAALELLDIIFKAGPGAKLSPSDIVAQLPTENPQAVDMVDRILRLLASHRVVSCTVETHSDGRPLRKYGATPVCKHLIKHDDGDYIYLINERNNAMYHLKDAVLEGGIPFNKDYGMPAFQYHGTDPRFNSLFHEFMKNHAAIIMKKLLAVYRAFDGIEVLVDVGGGVGISLHMITSMHPHIKAVSYDLPHVISEAPPFPGPPQSGDMFESVPSGDAIVLKWILHDWNDEQCARISRNCWKALPEGGKLIVVEYILPSIPESRLNSQGVFGCAGR</sequence>
<dbReference type="InterPro" id="IPR036390">
    <property type="entry name" value="WH_DNA-bd_sf"/>
</dbReference>
<dbReference type="Pfam" id="PF08100">
    <property type="entry name" value="Dimerisation"/>
    <property type="match status" value="1"/>
</dbReference>
<dbReference type="GO" id="GO:0032259">
    <property type="term" value="P:methylation"/>
    <property type="evidence" value="ECO:0000318"/>
    <property type="project" value="GO_Central"/>
</dbReference>
<dbReference type="PANTHER" id="PTHR11746">
    <property type="entry name" value="O-METHYLTRANSFERASE"/>
    <property type="match status" value="1"/>
</dbReference>
<dbReference type="GO" id="GO:0008171">
    <property type="term" value="F:O-methyltransferase activity"/>
    <property type="evidence" value="ECO:0000318"/>
    <property type="project" value="GO_Central"/>
</dbReference>
<reference evidence="7" key="1">
    <citation type="submission" date="2021-03" db="EMBL/GenBank/DDBJ databases">
        <authorList>
            <consortium name="Genoscope - CEA"/>
            <person name="William W."/>
        </authorList>
    </citation>
    <scope>NUCLEOTIDE SEQUENCE</scope>
    <source>
        <strain evidence="7">Doubled-haploid Pahang</strain>
    </source>
</reference>
<organism evidence="8 9">
    <name type="scientific">Musa acuminata subsp. malaccensis</name>
    <name type="common">Wild banana</name>
    <name type="synonym">Musa malaccensis</name>
    <dbReference type="NCBI Taxonomy" id="214687"/>
    <lineage>
        <taxon>Eukaryota</taxon>
        <taxon>Viridiplantae</taxon>
        <taxon>Streptophyta</taxon>
        <taxon>Embryophyta</taxon>
        <taxon>Tracheophyta</taxon>
        <taxon>Spermatophyta</taxon>
        <taxon>Magnoliopsida</taxon>
        <taxon>Liliopsida</taxon>
        <taxon>Zingiberales</taxon>
        <taxon>Musaceae</taxon>
        <taxon>Musa</taxon>
    </lineage>
</organism>
<dbReference type="SUPFAM" id="SSF46785">
    <property type="entry name" value="Winged helix' DNA-binding domain"/>
    <property type="match status" value="1"/>
</dbReference>
<dbReference type="EMBL" id="HG996467">
    <property type="protein sequence ID" value="CAG1861299.1"/>
    <property type="molecule type" value="Genomic_DNA"/>
</dbReference>
<keyword evidence="3" id="KW-0949">S-adenosyl-L-methionine</keyword>
<evidence type="ECO:0000313" key="7">
    <source>
        <dbReference type="EMBL" id="CAG1861299.1"/>
    </source>
</evidence>
<dbReference type="InterPro" id="IPR016461">
    <property type="entry name" value="COMT-like"/>
</dbReference>
<dbReference type="AlphaFoldDB" id="A0A804HZZ8"/>
<dbReference type="GO" id="GO:0046983">
    <property type="term" value="F:protein dimerization activity"/>
    <property type="evidence" value="ECO:0007669"/>
    <property type="project" value="InterPro"/>
</dbReference>
<feature type="active site" description="Proton acceptor" evidence="4">
    <location>
        <position position="252"/>
    </location>
</feature>
<name>A0A804HZZ8_MUSAM</name>
<dbReference type="InterPro" id="IPR012967">
    <property type="entry name" value="COMT_dimerisation"/>
</dbReference>
<keyword evidence="9" id="KW-1185">Reference proteome</keyword>
<proteinExistence type="predicted"/>
<keyword evidence="2" id="KW-0808">Transferase</keyword>
<dbReference type="Pfam" id="PF00891">
    <property type="entry name" value="Methyltransf_2"/>
    <property type="match status" value="1"/>
</dbReference>